<reference evidence="1 2" key="1">
    <citation type="submission" date="2021-03" db="EMBL/GenBank/DDBJ databases">
        <title>Genomic Encyclopedia of Type Strains, Phase IV (KMG-IV): sequencing the most valuable type-strain genomes for metagenomic binning, comparative biology and taxonomic classification.</title>
        <authorList>
            <person name="Goeker M."/>
        </authorList>
    </citation>
    <scope>NUCLEOTIDE SEQUENCE [LARGE SCALE GENOMIC DNA]</scope>
    <source>
        <strain evidence="1 2">DSM 24738</strain>
    </source>
</reference>
<name>A0ABS4GNF5_9BACL</name>
<dbReference type="RefSeq" id="WP_209809890.1">
    <property type="nucleotide sequence ID" value="NZ_JAGGKT010000004.1"/>
</dbReference>
<sequence>MFKSDIEKDLSPFKKMILEALYKYRGVTAIQLLEILYKDRFKVKPDPKFNKRSINLEVKTGERSTAQKNLAKYLSELFREGFISSDLIDQKRKVYYLSREGFIYIKGQLQIKWNHIGTGYNGDIGDFPYEIVKPPLKNIFHHLLLVDFFVKVIDFSQRFLQQNNFTIDFRDNRYCAEDFKVNSRSHKHRPDAEMRVTNTDSNSQFFYWIEFDRSTEYSGTIFQKFEKYNLYLDYLAKTNRKLPEAILFITDEKDHDRGTRMRWETITEAFFSCMSKWASKVNLIYGTLTEVEDILSNEIAHTQIYEKFVKGKLRYYFQNPAYKGTEFFELGENENLDWELALLSVSHHENYHQVFLYERNHRFETRGYARAISFANFLKEAKKHIKSLQYCRDVIPVFYHFDPDNKIIPVPYKSIAEPKKFANLQQPIWVNVLKDPIWTDAEGIVIKRNPLIPDPTLHTK</sequence>
<evidence type="ECO:0000313" key="1">
    <source>
        <dbReference type="EMBL" id="MBP1931805.1"/>
    </source>
</evidence>
<dbReference type="Proteomes" id="UP001519343">
    <property type="component" value="Unassembled WGS sequence"/>
</dbReference>
<organism evidence="1 2">
    <name type="scientific">Ammoniphilus resinae</name>
    <dbReference type="NCBI Taxonomy" id="861532"/>
    <lineage>
        <taxon>Bacteria</taxon>
        <taxon>Bacillati</taxon>
        <taxon>Bacillota</taxon>
        <taxon>Bacilli</taxon>
        <taxon>Bacillales</taxon>
        <taxon>Paenibacillaceae</taxon>
        <taxon>Aneurinibacillus group</taxon>
        <taxon>Ammoniphilus</taxon>
    </lineage>
</organism>
<proteinExistence type="predicted"/>
<evidence type="ECO:0000313" key="2">
    <source>
        <dbReference type="Proteomes" id="UP001519343"/>
    </source>
</evidence>
<comment type="caution">
    <text evidence="1">The sequence shown here is derived from an EMBL/GenBank/DDBJ whole genome shotgun (WGS) entry which is preliminary data.</text>
</comment>
<dbReference type="EMBL" id="JAGGKT010000004">
    <property type="protein sequence ID" value="MBP1931805.1"/>
    <property type="molecule type" value="Genomic_DNA"/>
</dbReference>
<gene>
    <name evidence="1" type="ORF">J2Z37_001806</name>
</gene>
<accession>A0ABS4GNF5</accession>
<evidence type="ECO:0008006" key="3">
    <source>
        <dbReference type="Google" id="ProtNLM"/>
    </source>
</evidence>
<keyword evidence="2" id="KW-1185">Reference proteome</keyword>
<protein>
    <recommendedName>
        <fullName evidence="3">Replication-relaxation</fullName>
    </recommendedName>
</protein>